<sequence>MRLRTRVAVLLLATGLAGCSAGPRPVAAAATGTAVPVTLVGTSAEGLQADLGKPALRRIDGSAQVWLYDSSVCRLNVILYPGPTGVPAVSAAMPLPRGVSQSSCVASLMRERGDGRV</sequence>
<gene>
    <name evidence="2" type="ORF">SIL87_04570</name>
</gene>
<evidence type="ECO:0000256" key="1">
    <source>
        <dbReference type="SAM" id="SignalP"/>
    </source>
</evidence>
<keyword evidence="1" id="KW-0732">Signal</keyword>
<feature type="signal peptide" evidence="1">
    <location>
        <begin position="1"/>
        <end position="28"/>
    </location>
</feature>
<evidence type="ECO:0000313" key="3">
    <source>
        <dbReference type="Proteomes" id="UP001279553"/>
    </source>
</evidence>
<evidence type="ECO:0000313" key="2">
    <source>
        <dbReference type="EMBL" id="MDX5930039.1"/>
    </source>
</evidence>
<organism evidence="2 3">
    <name type="scientific">Acidiphilium acidophilum</name>
    <name type="common">Thiobacillus acidophilus</name>
    <dbReference type="NCBI Taxonomy" id="76588"/>
    <lineage>
        <taxon>Bacteria</taxon>
        <taxon>Pseudomonadati</taxon>
        <taxon>Pseudomonadota</taxon>
        <taxon>Alphaproteobacteria</taxon>
        <taxon>Acetobacterales</taxon>
        <taxon>Acidocellaceae</taxon>
        <taxon>Acidiphilium</taxon>
    </lineage>
</organism>
<reference evidence="2 3" key="1">
    <citation type="submission" date="2023-11" db="EMBL/GenBank/DDBJ databases">
        <title>MicrobeMod: A computational toolkit for identifying prokaryotic methylation and restriction-modification with nanopore sequencing.</title>
        <authorList>
            <person name="Crits-Christoph A."/>
            <person name="Kang S.C."/>
            <person name="Lee H."/>
            <person name="Ostrov N."/>
        </authorList>
    </citation>
    <scope>NUCLEOTIDE SEQUENCE [LARGE SCALE GENOMIC DNA]</scope>
    <source>
        <strain evidence="2 3">DSMZ 700</strain>
    </source>
</reference>
<keyword evidence="3" id="KW-1185">Reference proteome</keyword>
<dbReference type="EMBL" id="JAWXYB010000018">
    <property type="protein sequence ID" value="MDX5930039.1"/>
    <property type="molecule type" value="Genomic_DNA"/>
</dbReference>
<evidence type="ECO:0008006" key="4">
    <source>
        <dbReference type="Google" id="ProtNLM"/>
    </source>
</evidence>
<comment type="caution">
    <text evidence="2">The sequence shown here is derived from an EMBL/GenBank/DDBJ whole genome shotgun (WGS) entry which is preliminary data.</text>
</comment>
<dbReference type="PROSITE" id="PS51257">
    <property type="entry name" value="PROKAR_LIPOPROTEIN"/>
    <property type="match status" value="1"/>
</dbReference>
<name>A0AAW9DLU9_ACIAO</name>
<proteinExistence type="predicted"/>
<accession>A0AAW9DLU9</accession>
<dbReference type="Proteomes" id="UP001279553">
    <property type="component" value="Unassembled WGS sequence"/>
</dbReference>
<feature type="chain" id="PRO_5043869214" description="Lipoprotein" evidence="1">
    <location>
        <begin position="29"/>
        <end position="117"/>
    </location>
</feature>
<protein>
    <recommendedName>
        <fullName evidence="4">Lipoprotein</fullName>
    </recommendedName>
</protein>
<dbReference type="RefSeq" id="WP_319613010.1">
    <property type="nucleotide sequence ID" value="NZ_JAWXYB010000018.1"/>
</dbReference>
<dbReference type="AlphaFoldDB" id="A0AAW9DLU9"/>